<dbReference type="PANTHER" id="PTHR37841">
    <property type="entry name" value="GLR2918 PROTEIN"/>
    <property type="match status" value="1"/>
</dbReference>
<dbReference type="KEGG" id="xcl:G4Z02_05165"/>
<gene>
    <name evidence="1" type="ORF">G4Z02_05165</name>
</gene>
<accession>A0A7L7KRW3</accession>
<sequence>MKALRYLIIGLLVVTLVACKPNKQQVDNTLDISDLLIIVEKDDQIGLINQQGETIVSLQYDDIRRCGTYYLAQDEHIDILDYQGELVNRIDDASLNGYSTFDCPSATEETSISTIFSYTANNLIGFANLDGIVLISPQYMSGQAYFREYGVARVTNSDGKLGFIDRDGSTIITFDHVNMGHPSSERIVATKDGSFGVYDTSGNLVIPMEYQYITAYNGDIAIASKTIGDQYLYGAIDTAGNIVIPFQYEFLSFATHGNLVLFQEGLKFGYLDFYGNQVLEPNYALPLNFSEAGYAHYFNGSLVSLIKNDGTTVFEFFGQEIYRADSRGEYYVIFNNNTYYVYDNQGNQVLSSDLQINYIYDDLAFFIDEENDTQGFMDMNESILYDGDGIVIPGSNLDYGIYRVQLTDGEDITYRFVNRNGDYINDITYDNAYTITIFGLIPVAQDGLWGFINPEGDIVVPLEYDNIEVGLMIS</sequence>
<reference evidence="1 2" key="1">
    <citation type="submission" date="2020-02" db="EMBL/GenBank/DDBJ databases">
        <authorList>
            <person name="Zheng R.K."/>
            <person name="Sun C.M."/>
        </authorList>
    </citation>
    <scope>NUCLEOTIDE SEQUENCE [LARGE SCALE GENOMIC DNA]</scope>
    <source>
        <strain evidence="2">zrk13</strain>
    </source>
</reference>
<protein>
    <submittedName>
        <fullName evidence="1">WG repeat-containing protein</fullName>
    </submittedName>
</protein>
<dbReference type="Pfam" id="PF14903">
    <property type="entry name" value="WG_beta_rep"/>
    <property type="match status" value="4"/>
</dbReference>
<dbReference type="AlphaFoldDB" id="A0A7L7KRW3"/>
<dbReference type="RefSeq" id="WP_258876935.1">
    <property type="nucleotide sequence ID" value="NZ_CP048914.1"/>
</dbReference>
<keyword evidence="2" id="KW-1185">Reference proteome</keyword>
<dbReference type="Proteomes" id="UP000514720">
    <property type="component" value="Chromosome"/>
</dbReference>
<organism evidence="1 2">
    <name type="scientific">Candidatus Xianfuyuplasma coldseepsis</name>
    <dbReference type="NCBI Taxonomy" id="2782163"/>
    <lineage>
        <taxon>Bacteria</taxon>
        <taxon>Bacillati</taxon>
        <taxon>Mycoplasmatota</taxon>
        <taxon>Mollicutes</taxon>
        <taxon>Candidatus Izemoplasmatales</taxon>
        <taxon>Candidatus Izemoplasmataceae</taxon>
        <taxon>Candidatus Xianfuyuplasma</taxon>
    </lineage>
</organism>
<evidence type="ECO:0000313" key="1">
    <source>
        <dbReference type="EMBL" id="QMS85159.1"/>
    </source>
</evidence>
<evidence type="ECO:0000313" key="2">
    <source>
        <dbReference type="Proteomes" id="UP000514720"/>
    </source>
</evidence>
<dbReference type="PROSITE" id="PS51257">
    <property type="entry name" value="PROKAR_LIPOPROTEIN"/>
    <property type="match status" value="1"/>
</dbReference>
<name>A0A7L7KRW3_9MOLU</name>
<dbReference type="PANTHER" id="PTHR37841:SF1">
    <property type="entry name" value="DUF3298 DOMAIN-CONTAINING PROTEIN"/>
    <property type="match status" value="1"/>
</dbReference>
<proteinExistence type="predicted"/>
<dbReference type="InterPro" id="IPR032774">
    <property type="entry name" value="WG_beta_rep"/>
</dbReference>
<dbReference type="EMBL" id="CP048914">
    <property type="protein sequence ID" value="QMS85159.1"/>
    <property type="molecule type" value="Genomic_DNA"/>
</dbReference>